<keyword evidence="17" id="KW-1185">Reference proteome</keyword>
<evidence type="ECO:0000256" key="11">
    <source>
        <dbReference type="RuleBase" id="RU003355"/>
    </source>
</evidence>
<keyword evidence="7 10" id="KW-0720">Serine protease</keyword>
<dbReference type="GO" id="GO:0006508">
    <property type="term" value="P:proteolysis"/>
    <property type="evidence" value="ECO:0007669"/>
    <property type="project" value="UniProtKB-KW"/>
</dbReference>
<dbReference type="CDD" id="cd04852">
    <property type="entry name" value="Peptidases_S8_3"/>
    <property type="match status" value="1"/>
</dbReference>
<keyword evidence="4 10" id="KW-0645">Protease</keyword>
<dbReference type="GO" id="GO:0005576">
    <property type="term" value="C:extracellular region"/>
    <property type="evidence" value="ECO:0007669"/>
    <property type="project" value="UniProtKB-SubCell"/>
</dbReference>
<evidence type="ECO:0000256" key="5">
    <source>
        <dbReference type="ARBA" id="ARBA00022729"/>
    </source>
</evidence>
<evidence type="ECO:0000256" key="12">
    <source>
        <dbReference type="SAM" id="MobiDB-lite"/>
    </source>
</evidence>
<dbReference type="SUPFAM" id="SSF52743">
    <property type="entry name" value="Subtilisin-like"/>
    <property type="match status" value="1"/>
</dbReference>
<dbReference type="Gene3D" id="2.60.40.2310">
    <property type="match status" value="1"/>
</dbReference>
<evidence type="ECO:0000259" key="14">
    <source>
        <dbReference type="Pfam" id="PF05922"/>
    </source>
</evidence>
<proteinExistence type="inferred from homology"/>
<dbReference type="PRINTS" id="PR00723">
    <property type="entry name" value="SUBTILISIN"/>
</dbReference>
<protein>
    <submittedName>
        <fullName evidence="16">Subtilisin-like protease sbt4.9</fullName>
    </submittedName>
</protein>
<accession>A0AAW0L456</accession>
<dbReference type="Pfam" id="PF00082">
    <property type="entry name" value="Peptidase_S8"/>
    <property type="match status" value="1"/>
</dbReference>
<feature type="region of interest" description="Disordered" evidence="12">
    <location>
        <begin position="155"/>
        <end position="175"/>
    </location>
</feature>
<feature type="domain" description="Peptidase S8/S53" evidence="13">
    <location>
        <begin position="208"/>
        <end position="417"/>
    </location>
</feature>
<dbReference type="Pfam" id="PF17766">
    <property type="entry name" value="fn3_6"/>
    <property type="match status" value="1"/>
</dbReference>
<dbReference type="InterPro" id="IPR010259">
    <property type="entry name" value="S8pro/Inhibitor_I9"/>
</dbReference>
<comment type="caution">
    <text evidence="16">The sequence shown here is derived from an EMBL/GenBank/DDBJ whole genome shotgun (WGS) entry which is preliminary data.</text>
</comment>
<evidence type="ECO:0000256" key="4">
    <source>
        <dbReference type="ARBA" id="ARBA00022670"/>
    </source>
</evidence>
<feature type="active site" description="Charge relay system" evidence="9 10">
    <location>
        <position position="170"/>
    </location>
</feature>
<keyword evidence="8" id="KW-0325">Glycoprotein</keyword>
<dbReference type="Gene3D" id="3.30.70.80">
    <property type="entry name" value="Peptidase S8 propeptide/proteinase inhibitor I9"/>
    <property type="match status" value="1"/>
</dbReference>
<dbReference type="PANTHER" id="PTHR10795">
    <property type="entry name" value="PROPROTEIN CONVERTASE SUBTILISIN/KEXIN"/>
    <property type="match status" value="1"/>
</dbReference>
<evidence type="ECO:0000259" key="13">
    <source>
        <dbReference type="Pfam" id="PF00082"/>
    </source>
</evidence>
<evidence type="ECO:0000256" key="10">
    <source>
        <dbReference type="PROSITE-ProRule" id="PRU01240"/>
    </source>
</evidence>
<evidence type="ECO:0000256" key="6">
    <source>
        <dbReference type="ARBA" id="ARBA00022801"/>
    </source>
</evidence>
<dbReference type="InterPro" id="IPR000209">
    <property type="entry name" value="Peptidase_S8/S53_dom"/>
</dbReference>
<keyword evidence="6 10" id="KW-0378">Hydrolase</keyword>
<dbReference type="Gene3D" id="3.50.30.30">
    <property type="match status" value="1"/>
</dbReference>
<reference evidence="16 17" key="1">
    <citation type="journal article" date="2018" name="Sci. Data">
        <title>The draft genome sequence of cork oak.</title>
        <authorList>
            <person name="Ramos A.M."/>
            <person name="Usie A."/>
            <person name="Barbosa P."/>
            <person name="Barros P.M."/>
            <person name="Capote T."/>
            <person name="Chaves I."/>
            <person name="Simoes F."/>
            <person name="Abreu I."/>
            <person name="Carrasquinho I."/>
            <person name="Faro C."/>
            <person name="Guimaraes J.B."/>
            <person name="Mendonca D."/>
            <person name="Nobrega F."/>
            <person name="Rodrigues L."/>
            <person name="Saibo N.J.M."/>
            <person name="Varela M.C."/>
            <person name="Egas C."/>
            <person name="Matos J."/>
            <person name="Miguel C.M."/>
            <person name="Oliveira M.M."/>
            <person name="Ricardo C.P."/>
            <person name="Goncalves S."/>
        </authorList>
    </citation>
    <scope>NUCLEOTIDE SEQUENCE [LARGE SCALE GENOMIC DNA]</scope>
    <source>
        <strain evidence="17">cv. HL8</strain>
    </source>
</reference>
<keyword evidence="3" id="KW-0964">Secreted</keyword>
<comment type="similarity">
    <text evidence="2 10 11">Belongs to the peptidase S8 family.</text>
</comment>
<evidence type="ECO:0000256" key="3">
    <source>
        <dbReference type="ARBA" id="ARBA00022525"/>
    </source>
</evidence>
<dbReference type="InterPro" id="IPR037045">
    <property type="entry name" value="S8pro/Inhibitor_I9_sf"/>
</dbReference>
<dbReference type="Proteomes" id="UP000237347">
    <property type="component" value="Unassembled WGS sequence"/>
</dbReference>
<dbReference type="EMBL" id="PKMF04000155">
    <property type="protein sequence ID" value="KAK7846468.1"/>
    <property type="molecule type" value="Genomic_DNA"/>
</dbReference>
<keyword evidence="5" id="KW-0732">Signal</keyword>
<evidence type="ECO:0000256" key="9">
    <source>
        <dbReference type="PIRSR" id="PIRSR615500-1"/>
    </source>
</evidence>
<feature type="active site" description="Charge relay system" evidence="9 10">
    <location>
        <position position="106"/>
    </location>
</feature>
<sequence length="576" mass="62461">MYMGKAPQSKASATDLHHNLLSPVVKDDHIAQQSRIYSYTKSFNAFAANLLPQEVQRLQENENMVSVFPSKRRKLHTTRSWDFLGMPQSVKRNHQIESNVIVGVLDTGIYIDAPSFDDKGFGPPPSKWKGTCQVRGNFTGCNNKVTGARFYNHASTTPHPNPSPIDEEGHGSHTSSTIAGASIARASLYGLAKGTARGGVPSARIAMYKKGILTTCSAGNNGPSLYSVQNTAPWILTVGASSMDRQFRTLVKVGNSIKTAQSNTGFTYTIPAAFIDTNVGDKIEKYVNSTRAPQAVIYKSKAIHNATTPFVASFSSRGPNTISSTIIKPDIVAPGIDILAAYSKLSSVTGDLEDNRFDVYNIIFGTSMACPHVAATAAYVKSFHPNWSPATIKSALMTTASQLKIKDVQAELAYGAGQIDPVKALHPGLIYDMSKSDYIRFLCNERYTGTALKVLTEENTNCSSIPDIGGHDALNYPSMYLQLNSANSSISAIFHRTVTNVGLEKAIYKAIVKAPATLKVTVVPKELAFSHLYEKKSFTVVMKGPPLKNITSVSASLEWSDAKHRVRSPILIFLGI</sequence>
<dbReference type="InterPro" id="IPR041469">
    <property type="entry name" value="Subtilisin-like_FN3"/>
</dbReference>
<feature type="active site" description="Charge relay system" evidence="9 10">
    <location>
        <position position="367"/>
    </location>
</feature>
<comment type="subcellular location">
    <subcellularLocation>
        <location evidence="1">Secreted</location>
    </subcellularLocation>
</comment>
<dbReference type="Pfam" id="PF05922">
    <property type="entry name" value="Inhibitor_I9"/>
    <property type="match status" value="1"/>
</dbReference>
<evidence type="ECO:0000256" key="1">
    <source>
        <dbReference type="ARBA" id="ARBA00004613"/>
    </source>
</evidence>
<name>A0AAW0L456_QUESU</name>
<dbReference type="InterPro" id="IPR045051">
    <property type="entry name" value="SBT"/>
</dbReference>
<dbReference type="GO" id="GO:0004252">
    <property type="term" value="F:serine-type endopeptidase activity"/>
    <property type="evidence" value="ECO:0007669"/>
    <property type="project" value="UniProtKB-UniRule"/>
</dbReference>
<dbReference type="AlphaFoldDB" id="A0AAW0L456"/>
<feature type="domain" description="Inhibitor I9" evidence="14">
    <location>
        <begin position="3"/>
        <end position="76"/>
    </location>
</feature>
<dbReference type="PROSITE" id="PS00138">
    <property type="entry name" value="SUBTILASE_SER"/>
    <property type="match status" value="1"/>
</dbReference>
<evidence type="ECO:0000256" key="8">
    <source>
        <dbReference type="ARBA" id="ARBA00023180"/>
    </source>
</evidence>
<evidence type="ECO:0000313" key="17">
    <source>
        <dbReference type="Proteomes" id="UP000237347"/>
    </source>
</evidence>
<dbReference type="InterPro" id="IPR023827">
    <property type="entry name" value="Peptidase_S8_Asp-AS"/>
</dbReference>
<organism evidence="16 17">
    <name type="scientific">Quercus suber</name>
    <name type="common">Cork oak</name>
    <dbReference type="NCBI Taxonomy" id="58331"/>
    <lineage>
        <taxon>Eukaryota</taxon>
        <taxon>Viridiplantae</taxon>
        <taxon>Streptophyta</taxon>
        <taxon>Embryophyta</taxon>
        <taxon>Tracheophyta</taxon>
        <taxon>Spermatophyta</taxon>
        <taxon>Magnoliopsida</taxon>
        <taxon>eudicotyledons</taxon>
        <taxon>Gunneridae</taxon>
        <taxon>Pentapetalae</taxon>
        <taxon>rosids</taxon>
        <taxon>fabids</taxon>
        <taxon>Fagales</taxon>
        <taxon>Fagaceae</taxon>
        <taxon>Quercus</taxon>
    </lineage>
</organism>
<evidence type="ECO:0000313" key="16">
    <source>
        <dbReference type="EMBL" id="KAK7846468.1"/>
    </source>
</evidence>
<gene>
    <name evidence="16" type="primary">SBT4.9_5</name>
    <name evidence="16" type="ORF">CFP56_008006</name>
</gene>
<dbReference type="InterPro" id="IPR036852">
    <property type="entry name" value="Peptidase_S8/S53_dom_sf"/>
</dbReference>
<dbReference type="PROSITE" id="PS51892">
    <property type="entry name" value="SUBTILASE"/>
    <property type="match status" value="1"/>
</dbReference>
<feature type="domain" description="Subtilisin-like protease fibronectin type-III" evidence="15">
    <location>
        <begin position="474"/>
        <end position="572"/>
    </location>
</feature>
<dbReference type="Gene3D" id="3.40.50.200">
    <property type="entry name" value="Peptidase S8/S53 domain"/>
    <property type="match status" value="2"/>
</dbReference>
<dbReference type="InterPro" id="IPR034197">
    <property type="entry name" value="Peptidases_S8_3"/>
</dbReference>
<dbReference type="InterPro" id="IPR015500">
    <property type="entry name" value="Peptidase_S8_subtilisin-rel"/>
</dbReference>
<dbReference type="InterPro" id="IPR023828">
    <property type="entry name" value="Peptidase_S8_Ser-AS"/>
</dbReference>
<evidence type="ECO:0000256" key="2">
    <source>
        <dbReference type="ARBA" id="ARBA00011073"/>
    </source>
</evidence>
<evidence type="ECO:0000259" key="15">
    <source>
        <dbReference type="Pfam" id="PF17766"/>
    </source>
</evidence>
<dbReference type="PROSITE" id="PS00136">
    <property type="entry name" value="SUBTILASE_ASP"/>
    <property type="match status" value="1"/>
</dbReference>
<evidence type="ECO:0000256" key="7">
    <source>
        <dbReference type="ARBA" id="ARBA00022825"/>
    </source>
</evidence>